<dbReference type="InterPro" id="IPR008998">
    <property type="entry name" value="Agglutinin"/>
</dbReference>
<evidence type="ECO:0000313" key="2">
    <source>
        <dbReference type="EMBL" id="VFQ99252.1"/>
    </source>
</evidence>
<organism evidence="2 3">
    <name type="scientific">Cuscuta campestris</name>
    <dbReference type="NCBI Taxonomy" id="132261"/>
    <lineage>
        <taxon>Eukaryota</taxon>
        <taxon>Viridiplantae</taxon>
        <taxon>Streptophyta</taxon>
        <taxon>Embryophyta</taxon>
        <taxon>Tracheophyta</taxon>
        <taxon>Spermatophyta</taxon>
        <taxon>Magnoliopsida</taxon>
        <taxon>eudicotyledons</taxon>
        <taxon>Gunneridae</taxon>
        <taxon>Pentapetalae</taxon>
        <taxon>asterids</taxon>
        <taxon>lamiids</taxon>
        <taxon>Solanales</taxon>
        <taxon>Convolvulaceae</taxon>
        <taxon>Cuscuteae</taxon>
        <taxon>Cuscuta</taxon>
        <taxon>Cuscuta subgen. Grammica</taxon>
        <taxon>Cuscuta sect. Cleistogrammica</taxon>
    </lineage>
</organism>
<keyword evidence="3" id="KW-1185">Reference proteome</keyword>
<dbReference type="InterPro" id="IPR004991">
    <property type="entry name" value="Aerolysin-like"/>
</dbReference>
<accession>A0A484NDE8</accession>
<dbReference type="SMART" id="SM00791">
    <property type="entry name" value="Agglutinin"/>
    <property type="match status" value="1"/>
</dbReference>
<evidence type="ECO:0000259" key="1">
    <source>
        <dbReference type="SMART" id="SM00791"/>
    </source>
</evidence>
<dbReference type="InterPro" id="IPR053237">
    <property type="entry name" value="Natterin_C"/>
</dbReference>
<feature type="domain" description="Agglutinin" evidence="1">
    <location>
        <begin position="170"/>
        <end position="310"/>
    </location>
</feature>
<dbReference type="OrthoDB" id="4948898at2759"/>
<gene>
    <name evidence="2" type="ORF">CCAM_LOCUS41028</name>
</gene>
<proteinExistence type="predicted"/>
<dbReference type="EMBL" id="OOIL02006652">
    <property type="protein sequence ID" value="VFQ99252.1"/>
    <property type="molecule type" value="Genomic_DNA"/>
</dbReference>
<evidence type="ECO:0000313" key="3">
    <source>
        <dbReference type="Proteomes" id="UP000595140"/>
    </source>
</evidence>
<dbReference type="PANTHER" id="PTHR39244:SF5">
    <property type="entry name" value="NATTERIN-3-LIKE"/>
    <property type="match status" value="1"/>
</dbReference>
<dbReference type="Gene3D" id="2.170.15.10">
    <property type="entry name" value="Proaerolysin, chain A, domain 3"/>
    <property type="match status" value="1"/>
</dbReference>
<dbReference type="CDD" id="cd20216">
    <property type="entry name" value="PFM_HFR-2-like"/>
    <property type="match status" value="1"/>
</dbReference>
<dbReference type="PANTHER" id="PTHR39244">
    <property type="entry name" value="NATTERIN-4"/>
    <property type="match status" value="1"/>
</dbReference>
<name>A0A484NDE8_9ASTE</name>
<protein>
    <recommendedName>
        <fullName evidence="1">Agglutinin domain-containing protein</fullName>
    </recommendedName>
</protein>
<dbReference type="Pfam" id="PF03318">
    <property type="entry name" value="ETX_MTX2"/>
    <property type="match status" value="1"/>
</dbReference>
<dbReference type="Gene3D" id="2.80.10.50">
    <property type="match status" value="2"/>
</dbReference>
<dbReference type="AlphaFoldDB" id="A0A484NDE8"/>
<reference evidence="2 3" key="1">
    <citation type="submission" date="2018-04" db="EMBL/GenBank/DDBJ databases">
        <authorList>
            <person name="Vogel A."/>
        </authorList>
    </citation>
    <scope>NUCLEOTIDE SEQUENCE [LARGE SCALE GENOMIC DNA]</scope>
</reference>
<dbReference type="Proteomes" id="UP000595140">
    <property type="component" value="Unassembled WGS sequence"/>
</dbReference>
<dbReference type="InterPro" id="IPR036242">
    <property type="entry name" value="Agglutinin_dom_sf"/>
</dbReference>
<dbReference type="SUPFAM" id="SSF56973">
    <property type="entry name" value="Aerolisin/ETX pore-forming domain"/>
    <property type="match status" value="1"/>
</dbReference>
<dbReference type="Pfam" id="PF07468">
    <property type="entry name" value="Agglutinin"/>
    <property type="match status" value="2"/>
</dbReference>
<dbReference type="SUPFAM" id="SSF50382">
    <property type="entry name" value="Agglutinin"/>
    <property type="match status" value="1"/>
</dbReference>
<sequence>MLRSSVPSIVALGTADPDDSGDGVLSRKFLGMVSPGGAFNVQFYYRFSVLDPVAKFALEPAKCGGGLVNVRCCYNNLYWSRPFPNTTTIIAEAREPVEDKSSYKCTLFKPNLTEYDGQPAVQFLHVETGRNLVLYWSDSLHYRFLMVSQSDSESETSPLTSILIDYDSLVILPKRVIFRGSNKKFLQASSDHYPQFTQDDPESETVVHQVFTTSDGLIQIKSSELGKYWRRSTDDNSDWIKADVDKINGDFNDDPNTFFQVVKAQGDATVALRNFGNKHFCKRLTMDGKQDCVNANALSMISDAQFEVHEPVVSRLVKEVTYRLDGARVFGLEALSLAESDAVNRGNNDSQIQLQFERTVTRSRTWGHNIGVKAGVKTEFKTGVPFIAEGKIEVSAEGEYGYNWGTTKETSDKISTTHTVTVPPKSRVTVRLLATKGTCEVPFTYTQVDRLYNGDVITSTMDDGVFRGVDYYSFHHTSSAPEPLPAAI</sequence>